<name>E1A2Q1_9CAUD</name>
<dbReference type="RefSeq" id="YP_003969443.1">
    <property type="nucleotide sequence ID" value="NC_014636.1"/>
</dbReference>
<gene>
    <name evidence="1" type="ORF">phiAS5_ORF0154</name>
</gene>
<organism evidence="1 2">
    <name type="scientific">Aeromonas phage phiAS5</name>
    <dbReference type="NCBI Taxonomy" id="879630"/>
    <lineage>
        <taxon>Viruses</taxon>
        <taxon>Duplodnaviria</taxon>
        <taxon>Heunggongvirae</taxon>
        <taxon>Uroviricota</taxon>
        <taxon>Caudoviricetes</taxon>
        <taxon>Pantevenvirales</taxon>
        <taxon>Straboviridae</taxon>
        <taxon>Chrysonvirus</taxon>
        <taxon>Chrysonvirus as5</taxon>
    </lineage>
</organism>
<evidence type="ECO:0000313" key="2">
    <source>
        <dbReference type="Proteomes" id="UP000002236"/>
    </source>
</evidence>
<dbReference type="Proteomes" id="UP000002236">
    <property type="component" value="Segment"/>
</dbReference>
<dbReference type="GeneID" id="9861561"/>
<sequence>MTKTDDTVIHGFEISKAYATGSLVIYGLSENVWVCIKAVSPGSIFNAGQEWVRINDTTTTLMNKSGRQTNSYVKPVNAPKEYYDTELKLMMLHRNDNSYAQFDGIKETITFPTSPTNAQTFTTTVSKNVYEYDATNLYWKN</sequence>
<evidence type="ECO:0000313" key="1">
    <source>
        <dbReference type="EMBL" id="ADM79997.1"/>
    </source>
</evidence>
<keyword evidence="2" id="KW-1185">Reference proteome</keyword>
<reference evidence="1 2" key="1">
    <citation type="journal article" date="2012" name="Vet. Microbiol.">
        <title>Complete genome sequence and characterization of a broad-host range T4-like bacteriophage phiAS5 infecting Aeromonas salmonicida subsp. salmonicida.</title>
        <authorList>
            <person name="Kim J.H."/>
            <person name="Son J.S."/>
            <person name="Choi Y.J."/>
            <person name="Choresca C.H.Jr."/>
            <person name="Shin S.P."/>
            <person name="Han J.E."/>
            <person name="Jun J.W."/>
            <person name="Park S.C."/>
        </authorList>
    </citation>
    <scope>NUCLEOTIDE SEQUENCE [LARGE SCALE GENOMIC DNA]</scope>
</reference>
<dbReference type="KEGG" id="vg:9861561"/>
<protein>
    <submittedName>
        <fullName evidence="1">Uncharacterized protein</fullName>
    </submittedName>
</protein>
<proteinExistence type="predicted"/>
<dbReference type="EMBL" id="HM452126">
    <property type="protein sequence ID" value="ADM79997.1"/>
    <property type="molecule type" value="Genomic_DNA"/>
</dbReference>
<accession>E1A2Q1</accession>